<sequence>MRVLSVCVGQPRAMRSKSGWSGIHKMPVDGPVHVGRLGLAGDHILDTEHHGGVEQAVYIYTAPDYAWWSERLGRPLSPGTFGENLLLSDLESAAVRLGQRFRVGGAVLEVASARVPCVTLAERMGDPAFVKKFRDARRPGVYARVLHEGPVQAGDPVTLLDVAPGMDGTILDNFEAFYVRHPGAATVMAD</sequence>
<reference evidence="2" key="4">
    <citation type="submission" date="2024-05" db="EMBL/GenBank/DDBJ databases">
        <authorList>
            <person name="Sun Q."/>
            <person name="Zhou Y."/>
        </authorList>
    </citation>
    <scope>NUCLEOTIDE SEQUENCE</scope>
    <source>
        <strain evidence="2">CGMCC 1.18437</strain>
    </source>
</reference>
<dbReference type="PANTHER" id="PTHR30212:SF2">
    <property type="entry name" value="PROTEIN YIIM"/>
    <property type="match status" value="1"/>
</dbReference>
<dbReference type="GO" id="GO:0030151">
    <property type="term" value="F:molybdenum ion binding"/>
    <property type="evidence" value="ECO:0007669"/>
    <property type="project" value="InterPro"/>
</dbReference>
<dbReference type="Pfam" id="PF03473">
    <property type="entry name" value="MOSC"/>
    <property type="match status" value="1"/>
</dbReference>
<dbReference type="Proteomes" id="UP000619376">
    <property type="component" value="Unassembled WGS sequence"/>
</dbReference>
<proteinExistence type="predicted"/>
<comment type="caution">
    <text evidence="3">The sequence shown here is derived from an EMBL/GenBank/DDBJ whole genome shotgun (WGS) entry which is preliminary data.</text>
</comment>
<organism evidence="3 4">
    <name type="scientific">Deinococcus metalli</name>
    <dbReference type="NCBI Taxonomy" id="1141878"/>
    <lineage>
        <taxon>Bacteria</taxon>
        <taxon>Thermotogati</taxon>
        <taxon>Deinococcota</taxon>
        <taxon>Deinococci</taxon>
        <taxon>Deinococcales</taxon>
        <taxon>Deinococcaceae</taxon>
        <taxon>Deinococcus</taxon>
    </lineage>
</organism>
<dbReference type="EMBL" id="JACHFK010000001">
    <property type="protein sequence ID" value="MBB5375026.1"/>
    <property type="molecule type" value="Genomic_DNA"/>
</dbReference>
<dbReference type="InterPro" id="IPR011037">
    <property type="entry name" value="Pyrv_Knase-like_insert_dom_sf"/>
</dbReference>
<feature type="domain" description="MOSC" evidence="1">
    <location>
        <begin position="26"/>
        <end position="160"/>
    </location>
</feature>
<reference evidence="5" key="2">
    <citation type="journal article" date="2019" name="Int. J. Syst. Evol. Microbiol.">
        <title>The Global Catalogue of Microorganisms (GCM) 10K type strain sequencing project: providing services to taxonomists for standard genome sequencing and annotation.</title>
        <authorList>
            <consortium name="The Broad Institute Genomics Platform"/>
            <consortium name="The Broad Institute Genome Sequencing Center for Infectious Disease"/>
            <person name="Wu L."/>
            <person name="Ma J."/>
        </authorList>
    </citation>
    <scope>NUCLEOTIDE SEQUENCE [LARGE SCALE GENOMIC DNA]</scope>
    <source>
        <strain evidence="5">CGMCC 1.18437</strain>
    </source>
</reference>
<reference evidence="3 4" key="3">
    <citation type="submission" date="2020-08" db="EMBL/GenBank/DDBJ databases">
        <title>Genomic Encyclopedia of Type Strains, Phase IV (KMG-IV): sequencing the most valuable type-strain genomes for metagenomic binning, comparative biology and taxonomic classification.</title>
        <authorList>
            <person name="Goeker M."/>
        </authorList>
    </citation>
    <scope>NUCLEOTIDE SEQUENCE [LARGE SCALE GENOMIC DNA]</scope>
    <source>
        <strain evidence="3 4">DSM 27521</strain>
    </source>
</reference>
<dbReference type="GO" id="GO:0003824">
    <property type="term" value="F:catalytic activity"/>
    <property type="evidence" value="ECO:0007669"/>
    <property type="project" value="InterPro"/>
</dbReference>
<dbReference type="Proteomes" id="UP000539473">
    <property type="component" value="Unassembled WGS sequence"/>
</dbReference>
<gene>
    <name evidence="2" type="ORF">GCM10017781_05720</name>
    <name evidence="3" type="ORF">HNQ07_000470</name>
</gene>
<dbReference type="EMBL" id="BNAJ01000001">
    <property type="protein sequence ID" value="GHF32002.1"/>
    <property type="molecule type" value="Genomic_DNA"/>
</dbReference>
<dbReference type="PROSITE" id="PS51340">
    <property type="entry name" value="MOSC"/>
    <property type="match status" value="1"/>
</dbReference>
<name>A0A7W8KBF8_9DEIO</name>
<evidence type="ECO:0000259" key="1">
    <source>
        <dbReference type="PROSITE" id="PS51340"/>
    </source>
</evidence>
<accession>A0A7W8KBF8</accession>
<evidence type="ECO:0000313" key="3">
    <source>
        <dbReference type="EMBL" id="MBB5375026.1"/>
    </source>
</evidence>
<dbReference type="GO" id="GO:0030170">
    <property type="term" value="F:pyridoxal phosphate binding"/>
    <property type="evidence" value="ECO:0007669"/>
    <property type="project" value="InterPro"/>
</dbReference>
<dbReference type="SUPFAM" id="SSF50800">
    <property type="entry name" value="PK beta-barrel domain-like"/>
    <property type="match status" value="1"/>
</dbReference>
<dbReference type="PANTHER" id="PTHR30212">
    <property type="entry name" value="PROTEIN YIIM"/>
    <property type="match status" value="1"/>
</dbReference>
<dbReference type="RefSeq" id="WP_184109276.1">
    <property type="nucleotide sequence ID" value="NZ_BNAJ01000001.1"/>
</dbReference>
<dbReference type="AlphaFoldDB" id="A0A7W8KBF8"/>
<evidence type="ECO:0000313" key="2">
    <source>
        <dbReference type="EMBL" id="GHF32002.1"/>
    </source>
</evidence>
<dbReference type="InterPro" id="IPR005302">
    <property type="entry name" value="MoCF_Sase_C"/>
</dbReference>
<keyword evidence="5" id="KW-1185">Reference proteome</keyword>
<evidence type="ECO:0000313" key="4">
    <source>
        <dbReference type="Proteomes" id="UP000539473"/>
    </source>
</evidence>
<reference evidence="2" key="1">
    <citation type="journal article" date="2014" name="Int. J. Syst. Evol. Microbiol.">
        <title>Complete genome of a new Firmicutes species belonging to the dominant human colonic microbiota ('Ruminococcus bicirculans') reveals two chromosomes and a selective capacity to utilize plant glucans.</title>
        <authorList>
            <consortium name="NISC Comparative Sequencing Program"/>
            <person name="Wegmann U."/>
            <person name="Louis P."/>
            <person name="Goesmann A."/>
            <person name="Henrissat B."/>
            <person name="Duncan S.H."/>
            <person name="Flint H.J."/>
        </authorList>
    </citation>
    <scope>NUCLEOTIDE SEQUENCE</scope>
    <source>
        <strain evidence="2">CGMCC 1.18437</strain>
    </source>
</reference>
<dbReference type="InterPro" id="IPR052353">
    <property type="entry name" value="Benzoxazolinone_Detox_Enz"/>
</dbReference>
<dbReference type="Gene3D" id="2.40.33.20">
    <property type="entry name" value="PK beta-barrel domain-like"/>
    <property type="match status" value="1"/>
</dbReference>
<evidence type="ECO:0000313" key="5">
    <source>
        <dbReference type="Proteomes" id="UP000619376"/>
    </source>
</evidence>
<protein>
    <submittedName>
        <fullName evidence="2 3">MOSC domain-containing protein</fullName>
    </submittedName>
</protein>